<dbReference type="InterPro" id="IPR050210">
    <property type="entry name" value="tRNA_Adenine-N(6)_MTase"/>
</dbReference>
<dbReference type="InterPro" id="IPR029063">
    <property type="entry name" value="SAM-dependent_MTases_sf"/>
</dbReference>
<accession>A0A3E4LSV6</accession>
<dbReference type="CDD" id="cd02440">
    <property type="entry name" value="AdoMet_MTases"/>
    <property type="match status" value="1"/>
</dbReference>
<feature type="domain" description="Methyltransferase" evidence="1">
    <location>
        <begin position="52"/>
        <end position="179"/>
    </location>
</feature>
<evidence type="ECO:0000313" key="2">
    <source>
        <dbReference type="EMBL" id="RGK40553.1"/>
    </source>
</evidence>
<keyword evidence="2" id="KW-0808">Transferase</keyword>
<sequence length="253" mass="28669">MEIQKKMESNLLKQGERLDDLQLGGLGLIQDPDKFCFGVDAVLLSDFAKVRQGETVLDMGTGNGIIPVLLAGKTEGKHFTGLEIQADTAEMAQRSVRYNHLEDRVEIVTGDIKEAATIFKPAFFDVITTNPPYMLAEHGLRNPDDRKAIARHEVLCTLDDILRESMRLLQDKGRFYMIHRPFRLTEILIKMSQYKIEPKRIQFVHPYLDKEPTMVLVEGMRGAKPRVKIEPPLIMYSRDGGLRMENGYGHTGG</sequence>
<dbReference type="PANTHER" id="PTHR47739">
    <property type="entry name" value="TRNA1(VAL) (ADENINE(37)-N6)-METHYLTRANSFERASE"/>
    <property type="match status" value="1"/>
</dbReference>
<name>A0A3E4LSV6_9FIRM</name>
<protein>
    <submittedName>
        <fullName evidence="2">tRNA1(Val) (Adenine(37)-N6)-methyltransferase</fullName>
    </submittedName>
</protein>
<evidence type="ECO:0000259" key="1">
    <source>
        <dbReference type="Pfam" id="PF13847"/>
    </source>
</evidence>
<dbReference type="EMBL" id="QSQN01000013">
    <property type="protein sequence ID" value="RGK40553.1"/>
    <property type="molecule type" value="Genomic_DNA"/>
</dbReference>
<dbReference type="Gene3D" id="3.40.50.150">
    <property type="entry name" value="Vaccinia Virus protein VP39"/>
    <property type="match status" value="1"/>
</dbReference>
<dbReference type="PANTHER" id="PTHR47739:SF1">
    <property type="entry name" value="TRNA1(VAL) (ADENINE(37)-N6)-METHYLTRANSFERASE"/>
    <property type="match status" value="1"/>
</dbReference>
<reference evidence="2 3" key="1">
    <citation type="submission" date="2018-08" db="EMBL/GenBank/DDBJ databases">
        <title>A genome reference for cultivated species of the human gut microbiota.</title>
        <authorList>
            <person name="Zou Y."/>
            <person name="Xue W."/>
            <person name="Luo G."/>
        </authorList>
    </citation>
    <scope>NUCLEOTIDE SEQUENCE [LARGE SCALE GENOMIC DNA]</scope>
    <source>
        <strain evidence="2 3">TF11-7</strain>
    </source>
</reference>
<dbReference type="RefSeq" id="WP_117688013.1">
    <property type="nucleotide sequence ID" value="NZ_CAUFBW010000017.1"/>
</dbReference>
<dbReference type="Pfam" id="PF13847">
    <property type="entry name" value="Methyltransf_31"/>
    <property type="match status" value="1"/>
</dbReference>
<dbReference type="GO" id="GO:0008168">
    <property type="term" value="F:methyltransferase activity"/>
    <property type="evidence" value="ECO:0007669"/>
    <property type="project" value="UniProtKB-KW"/>
</dbReference>
<comment type="caution">
    <text evidence="2">The sequence shown here is derived from an EMBL/GenBank/DDBJ whole genome shotgun (WGS) entry which is preliminary data.</text>
</comment>
<dbReference type="Proteomes" id="UP000260793">
    <property type="component" value="Unassembled WGS sequence"/>
</dbReference>
<dbReference type="InterPro" id="IPR025714">
    <property type="entry name" value="Methyltranfer_dom"/>
</dbReference>
<proteinExistence type="predicted"/>
<organism evidence="2 3">
    <name type="scientific">[Ruminococcus] lactaris</name>
    <dbReference type="NCBI Taxonomy" id="46228"/>
    <lineage>
        <taxon>Bacteria</taxon>
        <taxon>Bacillati</taxon>
        <taxon>Bacillota</taxon>
        <taxon>Clostridia</taxon>
        <taxon>Lachnospirales</taxon>
        <taxon>Lachnospiraceae</taxon>
        <taxon>Mediterraneibacter</taxon>
    </lineage>
</organism>
<evidence type="ECO:0000313" key="3">
    <source>
        <dbReference type="Proteomes" id="UP000260793"/>
    </source>
</evidence>
<gene>
    <name evidence="2" type="ORF">DXD17_06160</name>
</gene>
<dbReference type="AlphaFoldDB" id="A0A3E4LSV6"/>
<keyword evidence="2" id="KW-0489">Methyltransferase</keyword>
<dbReference type="GO" id="GO:0032259">
    <property type="term" value="P:methylation"/>
    <property type="evidence" value="ECO:0007669"/>
    <property type="project" value="UniProtKB-KW"/>
</dbReference>
<dbReference type="SUPFAM" id="SSF53335">
    <property type="entry name" value="S-adenosyl-L-methionine-dependent methyltransferases"/>
    <property type="match status" value="1"/>
</dbReference>